<keyword evidence="3" id="KW-1185">Reference proteome</keyword>
<dbReference type="InterPro" id="IPR000873">
    <property type="entry name" value="AMP-dep_synth/lig_dom"/>
</dbReference>
<dbReference type="InterPro" id="IPR042099">
    <property type="entry name" value="ANL_N_sf"/>
</dbReference>
<gene>
    <name evidence="2" type="ORF">ACKI18_11680</name>
</gene>
<feature type="domain" description="AMP-dependent synthetase/ligase" evidence="1">
    <location>
        <begin position="13"/>
        <end position="56"/>
    </location>
</feature>
<name>A0ABW9HNC3_9ACTN</name>
<reference evidence="2 3" key="1">
    <citation type="submission" date="2024-12" db="EMBL/GenBank/DDBJ databases">
        <title>Forecasting of Potato common scab and diversities of Pathogenic streptomyces spp. in china.</title>
        <authorList>
            <person name="Handique U."/>
            <person name="Wu J."/>
        </authorList>
    </citation>
    <scope>NUCLEOTIDE SEQUENCE [LARGE SCALE GENOMIC DNA]</scope>
    <source>
        <strain evidence="2 3">ZRIMU1530</strain>
    </source>
</reference>
<comment type="caution">
    <text evidence="2">The sequence shown here is derived from an EMBL/GenBank/DDBJ whole genome shotgun (WGS) entry which is preliminary data.</text>
</comment>
<dbReference type="EMBL" id="JBJVNI010000005">
    <property type="protein sequence ID" value="MFM9609371.1"/>
    <property type="molecule type" value="Genomic_DNA"/>
</dbReference>
<accession>A0ABW9HNC3</accession>
<dbReference type="Proteomes" id="UP001631957">
    <property type="component" value="Unassembled WGS sequence"/>
</dbReference>
<organism evidence="2 3">
    <name type="scientific">Streptomyces niveiscabiei</name>
    <dbReference type="NCBI Taxonomy" id="164115"/>
    <lineage>
        <taxon>Bacteria</taxon>
        <taxon>Bacillati</taxon>
        <taxon>Actinomycetota</taxon>
        <taxon>Actinomycetes</taxon>
        <taxon>Kitasatosporales</taxon>
        <taxon>Streptomycetaceae</taxon>
        <taxon>Streptomyces</taxon>
    </lineage>
</organism>
<dbReference type="RefSeq" id="WP_409121227.1">
    <property type="nucleotide sequence ID" value="NZ_JBJVNI010000005.1"/>
</dbReference>
<dbReference type="Gene3D" id="3.40.50.12780">
    <property type="entry name" value="N-terminal domain of ligase-like"/>
    <property type="match status" value="1"/>
</dbReference>
<evidence type="ECO:0000313" key="2">
    <source>
        <dbReference type="EMBL" id="MFM9609371.1"/>
    </source>
</evidence>
<evidence type="ECO:0000259" key="1">
    <source>
        <dbReference type="Pfam" id="PF00501"/>
    </source>
</evidence>
<protein>
    <submittedName>
        <fullName evidence="2">AMP-binding protein</fullName>
    </submittedName>
</protein>
<proteinExistence type="predicted"/>
<sequence length="201" mass="20983">MDVTETGATWTGPLPAPDPDAPAYFQYTLGSTGTSAGAVVTHGNLTVSAAHCMDGHGHHPDGADRLRPAPLTLAAPAGAAPRVRQRGTRLRVRPVRPAEPPGHLTLVSVASASSSTARNRCGRTMRAFSAAFAPHAVKPSYGLAEAARRRGCGRSGRCGVGDGETSTCRPDRGVAGAWTRRLRRLLPWPGAAPYGRLAAHR</sequence>
<dbReference type="Pfam" id="PF00501">
    <property type="entry name" value="AMP-binding"/>
    <property type="match status" value="1"/>
</dbReference>
<dbReference type="SUPFAM" id="SSF56801">
    <property type="entry name" value="Acetyl-CoA synthetase-like"/>
    <property type="match status" value="1"/>
</dbReference>
<evidence type="ECO:0000313" key="3">
    <source>
        <dbReference type="Proteomes" id="UP001631957"/>
    </source>
</evidence>